<dbReference type="GO" id="GO:0004222">
    <property type="term" value="F:metalloendopeptidase activity"/>
    <property type="evidence" value="ECO:0007669"/>
    <property type="project" value="InterPro"/>
</dbReference>
<dbReference type="InterPro" id="IPR024077">
    <property type="entry name" value="Neurolysin/TOP_dom2"/>
</dbReference>
<accession>A0A3E1K5N3</accession>
<dbReference type="InterPro" id="IPR001567">
    <property type="entry name" value="Pept_M3A_M3B_dom"/>
</dbReference>
<dbReference type="GO" id="GO:0046872">
    <property type="term" value="F:metal ion binding"/>
    <property type="evidence" value="ECO:0007669"/>
    <property type="project" value="UniProtKB-UniRule"/>
</dbReference>
<feature type="domain" description="Peptidase M3A/M3B catalytic" evidence="9">
    <location>
        <begin position="270"/>
        <end position="720"/>
    </location>
</feature>
<dbReference type="GO" id="GO:0004180">
    <property type="term" value="F:carboxypeptidase activity"/>
    <property type="evidence" value="ECO:0007669"/>
    <property type="project" value="TreeGrafter"/>
</dbReference>
<feature type="region of interest" description="Disordered" evidence="8">
    <location>
        <begin position="1"/>
        <end position="59"/>
    </location>
</feature>
<sequence length="726" mass="81160">MAACSEQAPPPPEAPEAPEAAAESQAQPAQEAEASSESEEPAQNPLLAESELPYGMPPFDKIESEHFMPAFESAMEEHMAEIEEIAASEAAPTFENTIVAMERAGLKLDYVGRVFSNLTSTVIDDKLKETQREMAPKFSAHSDSIYLNGDLFARIRALYEQRDELELDAESLRLLEEYYKDFVRAGALLSDADKDKLREMNSRLAQLTTQFSQNVLEEVNDSAVVFDNREALAGLSDARIEAAAQEAADRGLEEGHYVITLVNTSIQPPLASMTNRDAREKVKKASLARGSRGNEYDNTGVVAEIVGLRAERAALLGYDTHADYVLEDRTAQTVEAVNGMLGELAPIAVANARLEGQDIQEMINETEEEPFELRSWDWFHYAEKVRQDRYAFDEEQIKPYFEMNNVLVNGVFFSAEKLFGITFEERPDLPTQHETATAWEVFDQDGSELGIVITDFYARGTKRGGAWMNSYQVESELLGGHPVIGMHLNVPQPPEGEPTLLTWDETTTMFHEFGHVVHGLFSDVQYPTFAGTAVPRDFVEYPSQVYEMWASWPEVLANYAQHHETGEQIPQELLDKVIEAQTFNEGFATTEYLGAAIIDQALHQLGPDETPSADEVMDFEAKVLADHGLDYEAVPPRYRTPYFSHSMGGYDAGYYSYIWSEVLDADSVLWIKENGGLDRETGQHYRDTILSKGGSKAAMELYQDFAGREPSIEPLLERRGLIIDAE</sequence>
<gene>
    <name evidence="10" type="ORF">DZC52_13810</name>
</gene>
<dbReference type="Gene3D" id="1.10.1370.10">
    <property type="entry name" value="Neurolysin, domain 3"/>
    <property type="match status" value="1"/>
</dbReference>
<keyword evidence="5 7" id="KW-0862">Zinc</keyword>
<dbReference type="Pfam" id="PF01432">
    <property type="entry name" value="Peptidase_M3"/>
    <property type="match status" value="1"/>
</dbReference>
<protein>
    <submittedName>
        <fullName evidence="10">M3 family peptidase</fullName>
    </submittedName>
</protein>
<proteinExistence type="inferred from homology"/>
<organism evidence="10 11">
    <name type="scientific">Wenzhouxiangella sediminis</name>
    <dbReference type="NCBI Taxonomy" id="1792836"/>
    <lineage>
        <taxon>Bacteria</taxon>
        <taxon>Pseudomonadati</taxon>
        <taxon>Pseudomonadota</taxon>
        <taxon>Gammaproteobacteria</taxon>
        <taxon>Chromatiales</taxon>
        <taxon>Wenzhouxiangellaceae</taxon>
        <taxon>Wenzhouxiangella</taxon>
    </lineage>
</organism>
<keyword evidence="4 7" id="KW-0378">Hydrolase</keyword>
<dbReference type="InterPro" id="IPR045090">
    <property type="entry name" value="Pept_M3A_M3B"/>
</dbReference>
<evidence type="ECO:0000313" key="10">
    <source>
        <dbReference type="EMBL" id="RFF29268.1"/>
    </source>
</evidence>
<evidence type="ECO:0000256" key="7">
    <source>
        <dbReference type="RuleBase" id="RU003435"/>
    </source>
</evidence>
<dbReference type="InterPro" id="IPR034005">
    <property type="entry name" value="M3A_DCP"/>
</dbReference>
<feature type="compositionally biased region" description="Low complexity" evidence="8">
    <location>
        <begin position="17"/>
        <end position="33"/>
    </location>
</feature>
<evidence type="ECO:0000256" key="5">
    <source>
        <dbReference type="ARBA" id="ARBA00022833"/>
    </source>
</evidence>
<keyword evidence="3 7" id="KW-0479">Metal-binding</keyword>
<evidence type="ECO:0000313" key="11">
    <source>
        <dbReference type="Proteomes" id="UP000260351"/>
    </source>
</evidence>
<dbReference type="EMBL" id="QUZK01000051">
    <property type="protein sequence ID" value="RFF29268.1"/>
    <property type="molecule type" value="Genomic_DNA"/>
</dbReference>
<keyword evidence="11" id="KW-1185">Reference proteome</keyword>
<evidence type="ECO:0000256" key="6">
    <source>
        <dbReference type="ARBA" id="ARBA00023049"/>
    </source>
</evidence>
<keyword evidence="6 7" id="KW-0482">Metalloprotease</keyword>
<evidence type="ECO:0000256" key="8">
    <source>
        <dbReference type="SAM" id="MobiDB-lite"/>
    </source>
</evidence>
<evidence type="ECO:0000256" key="4">
    <source>
        <dbReference type="ARBA" id="ARBA00022801"/>
    </source>
</evidence>
<evidence type="ECO:0000256" key="1">
    <source>
        <dbReference type="ARBA" id="ARBA00006040"/>
    </source>
</evidence>
<dbReference type="Gene3D" id="3.40.390.10">
    <property type="entry name" value="Collagenase (Catalytic Domain)"/>
    <property type="match status" value="1"/>
</dbReference>
<comment type="cofactor">
    <cofactor evidence="7">
        <name>Zn(2+)</name>
        <dbReference type="ChEBI" id="CHEBI:29105"/>
    </cofactor>
    <text evidence="7">Binds 1 zinc ion.</text>
</comment>
<dbReference type="PANTHER" id="PTHR43660">
    <property type="entry name" value="DIPEPTIDYL CARBOXYPEPTIDASE"/>
    <property type="match status" value="1"/>
</dbReference>
<evidence type="ECO:0000256" key="3">
    <source>
        <dbReference type="ARBA" id="ARBA00022723"/>
    </source>
</evidence>
<dbReference type="GO" id="GO:0005829">
    <property type="term" value="C:cytosol"/>
    <property type="evidence" value="ECO:0007669"/>
    <property type="project" value="TreeGrafter"/>
</dbReference>
<dbReference type="InterPro" id="IPR024079">
    <property type="entry name" value="MetalloPept_cat_dom_sf"/>
</dbReference>
<dbReference type="OrthoDB" id="9773538at2"/>
<evidence type="ECO:0000256" key="2">
    <source>
        <dbReference type="ARBA" id="ARBA00022670"/>
    </source>
</evidence>
<comment type="similarity">
    <text evidence="1 7">Belongs to the peptidase M3 family.</text>
</comment>
<dbReference type="PANTHER" id="PTHR43660:SF1">
    <property type="entry name" value="DIPEPTIDYL CARBOXYPEPTIDASE"/>
    <property type="match status" value="1"/>
</dbReference>
<reference evidence="10 11" key="1">
    <citation type="submission" date="2018-08" db="EMBL/GenBank/DDBJ databases">
        <title>Wenzhouxiangella salilacus sp. nov., a novel bacterium isolated from a saline lake in Xinjiang Province, China.</title>
        <authorList>
            <person name="Han S."/>
        </authorList>
    </citation>
    <scope>NUCLEOTIDE SEQUENCE [LARGE SCALE GENOMIC DNA]</scope>
    <source>
        <strain evidence="10 11">XDB06</strain>
    </source>
</reference>
<dbReference type="FunFam" id="3.40.390.10:FF:000009">
    <property type="entry name" value="Oligopeptidase A"/>
    <property type="match status" value="1"/>
</dbReference>
<evidence type="ECO:0000259" key="9">
    <source>
        <dbReference type="Pfam" id="PF01432"/>
    </source>
</evidence>
<keyword evidence="2 7" id="KW-0645">Protease</keyword>
<dbReference type="CDD" id="cd06456">
    <property type="entry name" value="M3A_DCP"/>
    <property type="match status" value="1"/>
</dbReference>
<dbReference type="GO" id="GO:0006508">
    <property type="term" value="P:proteolysis"/>
    <property type="evidence" value="ECO:0007669"/>
    <property type="project" value="UniProtKB-KW"/>
</dbReference>
<comment type="caution">
    <text evidence="10">The sequence shown here is derived from an EMBL/GenBank/DDBJ whole genome shotgun (WGS) entry which is preliminary data.</text>
</comment>
<name>A0A3E1K5N3_9GAMM</name>
<dbReference type="Gene3D" id="1.10.1370.40">
    <property type="match status" value="1"/>
</dbReference>
<dbReference type="Proteomes" id="UP000260351">
    <property type="component" value="Unassembled WGS sequence"/>
</dbReference>
<dbReference type="SUPFAM" id="SSF55486">
    <property type="entry name" value="Metalloproteases ('zincins'), catalytic domain"/>
    <property type="match status" value="1"/>
</dbReference>
<dbReference type="AlphaFoldDB" id="A0A3E1K5N3"/>